<evidence type="ECO:0000256" key="1">
    <source>
        <dbReference type="ARBA" id="ARBA00011955"/>
    </source>
</evidence>
<gene>
    <name evidence="12" type="ORF">BWK59_04100</name>
</gene>
<feature type="binding site" evidence="11">
    <location>
        <position position="283"/>
    </location>
    <ligand>
        <name>Mg(2+)</name>
        <dbReference type="ChEBI" id="CHEBI:18420"/>
    </ligand>
</feature>
<dbReference type="GO" id="GO:0046872">
    <property type="term" value="F:metal ion binding"/>
    <property type="evidence" value="ECO:0007669"/>
    <property type="project" value="UniProtKB-UniRule"/>
</dbReference>
<dbReference type="PANTHER" id="PTHR30040">
    <property type="entry name" value="THIAMINE BIOSYNTHESIS LIPOPROTEIN APBE"/>
    <property type="match status" value="1"/>
</dbReference>
<evidence type="ECO:0000256" key="11">
    <source>
        <dbReference type="PIRSR" id="PIRSR006268-2"/>
    </source>
</evidence>
<dbReference type="PANTHER" id="PTHR30040:SF2">
    <property type="entry name" value="FAD:PROTEIN FMN TRANSFERASE"/>
    <property type="match status" value="1"/>
</dbReference>
<reference evidence="12 13" key="1">
    <citation type="journal article" date="2017" name="Infect. Genet. Evol.">
        <title>Comparative genome analysis of fish pathogen Flavobacterium columnare reveals extensive sequence diversity within the species.</title>
        <authorList>
            <person name="Kayansamruaj P."/>
            <person name="Dong H.T."/>
            <person name="Hirono I."/>
            <person name="Kondo H."/>
            <person name="Senapin S."/>
            <person name="Rodkhum C."/>
        </authorList>
    </citation>
    <scope>NUCLEOTIDE SEQUENCE [LARGE SCALE GENOMIC DNA]</scope>
    <source>
        <strain evidence="12 13">1215</strain>
    </source>
</reference>
<sequence>MKKITILTLFCSFLLQAQVQRHRAVTLMGSRFDITIVEKDTILAEQRIEEAITEINRIENLISEWKSTTQISQVNQNAGVQAIKVDQEVIRLTKSGLFFSKITEGAFDISIVAMDKIWKFDGSMTTMPEEVNIKKSIEKVDYQKILIDTIASTIFLKEKGMKIGFGSIGKGYAADRVRSILEAKGVKGGIINASGDLTTFGEQVNGNLWKIGITNPFDKEEFIDVVKLGRYAVTTSGNYEKYAEIEGKRYSHIINPKTGYPCQGICSVTILGPSAEIANGFSTSIMVLGIQKGMKLLANYPDYSCLLVTDKGKIIKSKNFKKMYSK</sequence>
<comment type="caution">
    <text evidence="12">The sequence shown here is derived from an EMBL/GenBank/DDBJ whole genome shotgun (WGS) entry which is preliminary data.</text>
</comment>
<keyword evidence="6 10" id="KW-0274">FAD</keyword>
<evidence type="ECO:0000256" key="5">
    <source>
        <dbReference type="ARBA" id="ARBA00022723"/>
    </source>
</evidence>
<dbReference type="PIRSF" id="PIRSF006268">
    <property type="entry name" value="ApbE"/>
    <property type="match status" value="1"/>
</dbReference>
<evidence type="ECO:0000256" key="7">
    <source>
        <dbReference type="ARBA" id="ARBA00022842"/>
    </source>
</evidence>
<evidence type="ECO:0000313" key="13">
    <source>
        <dbReference type="Proteomes" id="UP000197768"/>
    </source>
</evidence>
<dbReference type="SUPFAM" id="SSF143631">
    <property type="entry name" value="ApbE-like"/>
    <property type="match status" value="1"/>
</dbReference>
<organism evidence="12 13">
    <name type="scientific">Flavobacterium davisii</name>
    <dbReference type="NCBI Taxonomy" id="2906077"/>
    <lineage>
        <taxon>Bacteria</taxon>
        <taxon>Pseudomonadati</taxon>
        <taxon>Bacteroidota</taxon>
        <taxon>Flavobacteriia</taxon>
        <taxon>Flavobacteriales</taxon>
        <taxon>Flavobacteriaceae</taxon>
        <taxon>Flavobacterium</taxon>
    </lineage>
</organism>
<evidence type="ECO:0000256" key="3">
    <source>
        <dbReference type="ARBA" id="ARBA00022630"/>
    </source>
</evidence>
<dbReference type="EC" id="2.7.1.180" evidence="1 10"/>
<dbReference type="InterPro" id="IPR024932">
    <property type="entry name" value="ApbE"/>
</dbReference>
<evidence type="ECO:0000256" key="2">
    <source>
        <dbReference type="ARBA" id="ARBA00016337"/>
    </source>
</evidence>
<name>A0A246GK12_9FLAO</name>
<evidence type="ECO:0000256" key="8">
    <source>
        <dbReference type="ARBA" id="ARBA00031306"/>
    </source>
</evidence>
<dbReference type="GO" id="GO:0016740">
    <property type="term" value="F:transferase activity"/>
    <property type="evidence" value="ECO:0007669"/>
    <property type="project" value="UniProtKB-UniRule"/>
</dbReference>
<keyword evidence="4 10" id="KW-0808">Transferase</keyword>
<keyword evidence="3 10" id="KW-0285">Flavoprotein</keyword>
<dbReference type="AlphaFoldDB" id="A0A246GK12"/>
<keyword evidence="5 10" id="KW-0479">Metal-binding</keyword>
<comment type="cofactor">
    <cofactor evidence="11">
        <name>Mg(2+)</name>
        <dbReference type="ChEBI" id="CHEBI:18420"/>
    </cofactor>
    <cofactor evidence="11">
        <name>Mn(2+)</name>
        <dbReference type="ChEBI" id="CHEBI:29035"/>
    </cofactor>
    <text evidence="11">Magnesium. Can also use manganese.</text>
</comment>
<comment type="similarity">
    <text evidence="10">Belongs to the ApbE family.</text>
</comment>
<dbReference type="EMBL" id="MTCZ01000023">
    <property type="protein sequence ID" value="OWP84664.1"/>
    <property type="molecule type" value="Genomic_DNA"/>
</dbReference>
<keyword evidence="7 10" id="KW-0460">Magnesium</keyword>
<evidence type="ECO:0000256" key="10">
    <source>
        <dbReference type="PIRNR" id="PIRNR006268"/>
    </source>
</evidence>
<dbReference type="Gene3D" id="3.10.520.10">
    <property type="entry name" value="ApbE-like domains"/>
    <property type="match status" value="1"/>
</dbReference>
<dbReference type="InterPro" id="IPR003374">
    <property type="entry name" value="ApbE-like_sf"/>
</dbReference>
<dbReference type="RefSeq" id="WP_088391308.1">
    <property type="nucleotide sequence ID" value="NZ_MTCZ01000023.1"/>
</dbReference>
<dbReference type="Proteomes" id="UP000197768">
    <property type="component" value="Unassembled WGS sequence"/>
</dbReference>
<evidence type="ECO:0000313" key="12">
    <source>
        <dbReference type="EMBL" id="OWP84664.1"/>
    </source>
</evidence>
<evidence type="ECO:0000256" key="9">
    <source>
        <dbReference type="ARBA" id="ARBA00048540"/>
    </source>
</evidence>
<proteinExistence type="inferred from homology"/>
<accession>A0A246GK12</accession>
<protein>
    <recommendedName>
        <fullName evidence="2 10">FAD:protein FMN transferase</fullName>
        <ecNumber evidence="1 10">2.7.1.180</ecNumber>
    </recommendedName>
    <alternativeName>
        <fullName evidence="8 10">Flavin transferase</fullName>
    </alternativeName>
</protein>
<feature type="binding site" evidence="11">
    <location>
        <position position="167"/>
    </location>
    <ligand>
        <name>Mg(2+)</name>
        <dbReference type="ChEBI" id="CHEBI:18420"/>
    </ligand>
</feature>
<comment type="catalytic activity">
    <reaction evidence="9 10">
        <text>L-threonyl-[protein] + FAD = FMN-L-threonyl-[protein] + AMP + H(+)</text>
        <dbReference type="Rhea" id="RHEA:36847"/>
        <dbReference type="Rhea" id="RHEA-COMP:11060"/>
        <dbReference type="Rhea" id="RHEA-COMP:11061"/>
        <dbReference type="ChEBI" id="CHEBI:15378"/>
        <dbReference type="ChEBI" id="CHEBI:30013"/>
        <dbReference type="ChEBI" id="CHEBI:57692"/>
        <dbReference type="ChEBI" id="CHEBI:74257"/>
        <dbReference type="ChEBI" id="CHEBI:456215"/>
        <dbReference type="EC" id="2.7.1.180"/>
    </reaction>
</comment>
<evidence type="ECO:0000256" key="6">
    <source>
        <dbReference type="ARBA" id="ARBA00022827"/>
    </source>
</evidence>
<evidence type="ECO:0000256" key="4">
    <source>
        <dbReference type="ARBA" id="ARBA00022679"/>
    </source>
</evidence>
<dbReference type="Pfam" id="PF02424">
    <property type="entry name" value="ApbE"/>
    <property type="match status" value="1"/>
</dbReference>